<dbReference type="Gene3D" id="3.40.50.1110">
    <property type="entry name" value="SGNH hydrolase"/>
    <property type="match status" value="1"/>
</dbReference>
<dbReference type="InterPro" id="IPR013830">
    <property type="entry name" value="SGNH_hydro"/>
</dbReference>
<evidence type="ECO:0000259" key="2">
    <source>
        <dbReference type="Pfam" id="PF13472"/>
    </source>
</evidence>
<evidence type="ECO:0000313" key="5">
    <source>
        <dbReference type="Proteomes" id="UP001380365"/>
    </source>
</evidence>
<dbReference type="Gene3D" id="2.60.120.260">
    <property type="entry name" value="Galactose-binding domain-like"/>
    <property type="match status" value="1"/>
</dbReference>
<comment type="caution">
    <text evidence="4">The sequence shown here is derived from an EMBL/GenBank/DDBJ whole genome shotgun (WGS) entry which is preliminary data.</text>
</comment>
<evidence type="ECO:0000259" key="3">
    <source>
        <dbReference type="Pfam" id="PF17996"/>
    </source>
</evidence>
<gene>
    <name evidence="4" type="ORF">WH159_14925</name>
</gene>
<accession>A0ABU8Q8G1</accession>
<feature type="domain" description="SGNH hydrolase-type esterase" evidence="2">
    <location>
        <begin position="151"/>
        <end position="327"/>
    </location>
</feature>
<keyword evidence="5" id="KW-1185">Reference proteome</keyword>
<dbReference type="Pfam" id="PF17996">
    <property type="entry name" value="CE2_N"/>
    <property type="match status" value="1"/>
</dbReference>
<feature type="chain" id="PRO_5045609524" evidence="1">
    <location>
        <begin position="17"/>
        <end position="369"/>
    </location>
</feature>
<dbReference type="InterPro" id="IPR052762">
    <property type="entry name" value="PCW_deacetylase/CE"/>
</dbReference>
<dbReference type="InterPro" id="IPR036514">
    <property type="entry name" value="SGNH_hydro_sf"/>
</dbReference>
<sequence length="369" mass="39301">MMLRALLAVLGASAIAAGPPPRVERLAAEPAGTTALPMRVVGRAEAAEQGMIRRQWPGTYVETRFRGRVALFRVGAGEVSLRVTVDEGAPIALVRPVPGLYRVGPLAPGAHVLRVQAISESQAGPTVFGGFRAAAGTRALPAAIPARQIEFVGDSHTVGYGVRSTKTACSTQEVWDTTDTARGLPGLLGERYHADYRVNAISGRGVVRNYDGYPSDTLPAAYPFTLFDKARRAADAGWHPQVIVVALGTNDFSTALHAGERWKTRAALHEDFERSYARFLSKLRSRNPHALIVVWATPIAQGEVIAEARATVARLMQAGERRIAFVAVDGLGFGGCNGHPDLADDARIAGAVAAQIDALRGVWNAGMSR</sequence>
<dbReference type="InterPro" id="IPR040794">
    <property type="entry name" value="CE2_N"/>
</dbReference>
<dbReference type="PANTHER" id="PTHR37834:SF2">
    <property type="entry name" value="ESTERASE, SGNH HYDROLASE-TYPE"/>
    <property type="match status" value="1"/>
</dbReference>
<dbReference type="SUPFAM" id="SSF52266">
    <property type="entry name" value="SGNH hydrolase"/>
    <property type="match status" value="1"/>
</dbReference>
<name>A0ABU8Q8G1_9SPHN</name>
<evidence type="ECO:0000313" key="4">
    <source>
        <dbReference type="EMBL" id="MEJ5095822.1"/>
    </source>
</evidence>
<reference evidence="4 5" key="1">
    <citation type="submission" date="2023-12" db="EMBL/GenBank/DDBJ databases">
        <title>Gut-associated functions are favored during microbiome assembly across C. elegans life.</title>
        <authorList>
            <person name="Zimmermann J."/>
        </authorList>
    </citation>
    <scope>NUCLEOTIDE SEQUENCE [LARGE SCALE GENOMIC DNA]</scope>
    <source>
        <strain evidence="4 5">JUb134</strain>
    </source>
</reference>
<dbReference type="PANTHER" id="PTHR37834">
    <property type="entry name" value="GDSL-LIKE LIPASE/ACYLHYDROLASE DOMAIN PROTEIN (AFU_ORTHOLOGUE AFUA_2G00620)"/>
    <property type="match status" value="1"/>
</dbReference>
<dbReference type="Pfam" id="PF13472">
    <property type="entry name" value="Lipase_GDSL_2"/>
    <property type="match status" value="1"/>
</dbReference>
<dbReference type="RefSeq" id="WP_132884486.1">
    <property type="nucleotide sequence ID" value="NZ_JBBGZA010000001.1"/>
</dbReference>
<feature type="domain" description="Carbohydrate esterase 2 N-terminal" evidence="3">
    <location>
        <begin position="40"/>
        <end position="142"/>
    </location>
</feature>
<dbReference type="InterPro" id="IPR037461">
    <property type="entry name" value="CtCE2-like_dom"/>
</dbReference>
<feature type="signal peptide" evidence="1">
    <location>
        <begin position="1"/>
        <end position="16"/>
    </location>
</feature>
<dbReference type="CDD" id="cd01831">
    <property type="entry name" value="Endoglucanase_E_like"/>
    <property type="match status" value="1"/>
</dbReference>
<evidence type="ECO:0000256" key="1">
    <source>
        <dbReference type="SAM" id="SignalP"/>
    </source>
</evidence>
<dbReference type="EMBL" id="JBBGZA010000001">
    <property type="protein sequence ID" value="MEJ5095822.1"/>
    <property type="molecule type" value="Genomic_DNA"/>
</dbReference>
<proteinExistence type="predicted"/>
<organism evidence="4 5">
    <name type="scientific">Sphingomonas molluscorum</name>
    <dbReference type="NCBI Taxonomy" id="418184"/>
    <lineage>
        <taxon>Bacteria</taxon>
        <taxon>Pseudomonadati</taxon>
        <taxon>Pseudomonadota</taxon>
        <taxon>Alphaproteobacteria</taxon>
        <taxon>Sphingomonadales</taxon>
        <taxon>Sphingomonadaceae</taxon>
        <taxon>Sphingomonas</taxon>
    </lineage>
</organism>
<dbReference type="Proteomes" id="UP001380365">
    <property type="component" value="Unassembled WGS sequence"/>
</dbReference>
<protein>
    <submittedName>
        <fullName evidence="4">GDSL-type esterase/lipase family protein</fullName>
    </submittedName>
</protein>
<keyword evidence="1" id="KW-0732">Signal</keyword>